<dbReference type="InterPro" id="IPR032710">
    <property type="entry name" value="NTF2-like_dom_sf"/>
</dbReference>
<reference evidence="3 4" key="1">
    <citation type="journal article" date="2012" name="J. Bacteriol.">
        <title>De Novo Genome Project of Cupriavidus basilensis OR16.</title>
        <authorList>
            <person name="Cserhati M."/>
            <person name="Kriszt B."/>
            <person name="Szoboszlay S."/>
            <person name="Toth A."/>
            <person name="Szabo I."/>
            <person name="Tancsics A."/>
            <person name="Nagy I."/>
            <person name="Horvath B."/>
            <person name="Nagy I."/>
            <person name="Kukolya J."/>
        </authorList>
    </citation>
    <scope>NUCLEOTIDE SEQUENCE [LARGE SCALE GENOMIC DNA]</scope>
    <source>
        <strain evidence="3 4">OR16</strain>
    </source>
</reference>
<dbReference type="InterPro" id="IPR000391">
    <property type="entry name" value="Rng_hydr_dOase-bsu"/>
</dbReference>
<dbReference type="SUPFAM" id="SSF54427">
    <property type="entry name" value="NTF2-like"/>
    <property type="match status" value="1"/>
</dbReference>
<accession>H1S0Z5</accession>
<evidence type="ECO:0000313" key="4">
    <source>
        <dbReference type="Proteomes" id="UP000005808"/>
    </source>
</evidence>
<protein>
    <submittedName>
        <fullName evidence="3">Aromatic-ring-hydroxylating dioxygenase subunit beta</fullName>
    </submittedName>
</protein>
<gene>
    <name evidence="3" type="ORF">OR16_06964</name>
</gene>
<comment type="similarity">
    <text evidence="1">Belongs to the bacterial ring-hydroxylating dioxygenase beta subunit family.</text>
</comment>
<dbReference type="EMBL" id="AHJE01000016">
    <property type="protein sequence ID" value="EHP43811.1"/>
    <property type="molecule type" value="Genomic_DNA"/>
</dbReference>
<sequence>MTPTAHSLFRPCKLAAARAQALRMEIDAFHSEYCAVLDAGMVESWPEFFTEHCIYRVTARENVELGMPVGLVYAEGRGMMHDRAVAIARTQMFAPRYMLHLVTNTRVTDESESGEIQAQASFLLLQTLVEGATTIHMAGTYHDRFARIEGKLLLAERQVVYDTTIIANDLVYPV</sequence>
<dbReference type="RefSeq" id="WP_006157145.1">
    <property type="nucleotide sequence ID" value="NZ_AHJE01000016.1"/>
</dbReference>
<name>H1S0Z5_9BURK</name>
<keyword evidence="2" id="KW-0560">Oxidoreductase</keyword>
<dbReference type="Pfam" id="PF00866">
    <property type="entry name" value="Ring_hydroxyl_B"/>
    <property type="match status" value="1"/>
</dbReference>
<proteinExistence type="inferred from homology"/>
<comment type="caution">
    <text evidence="3">The sequence shown here is derived from an EMBL/GenBank/DDBJ whole genome shotgun (WGS) entry which is preliminary data.</text>
</comment>
<dbReference type="OrthoDB" id="2674149at2"/>
<keyword evidence="3" id="KW-0223">Dioxygenase</keyword>
<dbReference type="Gene3D" id="3.10.450.50">
    <property type="match status" value="1"/>
</dbReference>
<dbReference type="AlphaFoldDB" id="H1S0Z5"/>
<organism evidence="3 4">
    <name type="scientific">Cupriavidus basilensis OR16</name>
    <dbReference type="NCBI Taxonomy" id="1127483"/>
    <lineage>
        <taxon>Bacteria</taxon>
        <taxon>Pseudomonadati</taxon>
        <taxon>Pseudomonadota</taxon>
        <taxon>Betaproteobacteria</taxon>
        <taxon>Burkholderiales</taxon>
        <taxon>Burkholderiaceae</taxon>
        <taxon>Cupriavidus</taxon>
    </lineage>
</organism>
<evidence type="ECO:0000313" key="3">
    <source>
        <dbReference type="EMBL" id="EHP43811.1"/>
    </source>
</evidence>
<evidence type="ECO:0000256" key="2">
    <source>
        <dbReference type="ARBA" id="ARBA00023002"/>
    </source>
</evidence>
<dbReference type="Proteomes" id="UP000005808">
    <property type="component" value="Unassembled WGS sequence"/>
</dbReference>
<dbReference type="PATRIC" id="fig|1127483.3.peg.1391"/>
<evidence type="ECO:0000256" key="1">
    <source>
        <dbReference type="ARBA" id="ARBA00009570"/>
    </source>
</evidence>
<dbReference type="GO" id="GO:0051213">
    <property type="term" value="F:dioxygenase activity"/>
    <property type="evidence" value="ECO:0007669"/>
    <property type="project" value="UniProtKB-KW"/>
</dbReference>